<protein>
    <recommendedName>
        <fullName evidence="3">histidine kinase</fullName>
        <ecNumber evidence="3">2.7.13.3</ecNumber>
    </recommendedName>
</protein>
<dbReference type="PROSITE" id="PS50109">
    <property type="entry name" value="HIS_KIN"/>
    <property type="match status" value="1"/>
</dbReference>
<dbReference type="SMART" id="SM00304">
    <property type="entry name" value="HAMP"/>
    <property type="match status" value="1"/>
</dbReference>
<dbReference type="SUPFAM" id="SSF47384">
    <property type="entry name" value="Homodimeric domain of signal transducing histidine kinase"/>
    <property type="match status" value="1"/>
</dbReference>
<dbReference type="InterPro" id="IPR050428">
    <property type="entry name" value="TCS_sensor_his_kinase"/>
</dbReference>
<keyword evidence="5" id="KW-0808">Transferase</keyword>
<evidence type="ECO:0000313" key="14">
    <source>
        <dbReference type="Proteomes" id="UP001501757"/>
    </source>
</evidence>
<dbReference type="Pfam" id="PF00672">
    <property type="entry name" value="HAMP"/>
    <property type="match status" value="1"/>
</dbReference>
<dbReference type="InterPro" id="IPR003660">
    <property type="entry name" value="HAMP_dom"/>
</dbReference>
<evidence type="ECO:0000256" key="5">
    <source>
        <dbReference type="ARBA" id="ARBA00022679"/>
    </source>
</evidence>
<dbReference type="Gene3D" id="2.60.40.1190">
    <property type="match status" value="1"/>
</dbReference>
<keyword evidence="14" id="KW-1185">Reference proteome</keyword>
<dbReference type="InterPro" id="IPR003661">
    <property type="entry name" value="HisK_dim/P_dom"/>
</dbReference>
<evidence type="ECO:0000256" key="10">
    <source>
        <dbReference type="SAM" id="Phobius"/>
    </source>
</evidence>
<feature type="domain" description="HAMP" evidence="12">
    <location>
        <begin position="442"/>
        <end position="497"/>
    </location>
</feature>
<keyword evidence="7 13" id="KW-0418">Kinase</keyword>
<sequence length="720" mass="81252">MALRKFHLFGLRFKLLLLSGFLFSIPWLGYEYVWEMEKYLRAGQERTLLGTVRAVATALHERPKLFDAQASYLSVEKGRDLYAYPIVDPIRLDGDLSDWRQQQHALHYGQDHLISQRDGNNPVSLSFNHLIGKYRQHLYAYFEVSDDHVVYRPANSLSVDNNDYLQIAFTTPAGDFRRYLIATAKPGWLTPYEMNVQDSLSNQPLRPENRIQGAWRETPQGYNIELRIPLELLGSKLSFAVTDVDSPGGQALATIGTSNVWEEDKLGTVLVPSPEIELILKGLGHTNSRIWVVDQHQRVLAKSGDIKNSDGIWSRPATTTNENWWEQIARRWLHPLYYKFLTRPPSDFIDELYDVANLQGSHIEQALRGQAGSSWRLTPDNKAVVLAAAYPIYIDDKVMGAVIAEETTNGIRSLRNLALEKLFTLMLAVMLLGTLALFLLASRISSRIRRLRDQADAAIDEQGRIRSQLKASKVQDEIGDLSRTVSDMVQRLGQYHHYLESMSSRLSHELRTPVAVVRSSLETLQMEEEKLTDSVYMQRAQEGLNRLSAILTNMSEATRLEQSLQSADRQEYLLDEVLEGCVQGYQLAYPDTALVLKLDDRQLKVNGAPELFAQLLDKLVANAVEFATQGTPVEVVLKRHGRKAVLEISNQGPLLPAQMQGRLFDSMVSVRPPNQAGKLPHLGLGLHIARLISDFHNGQINLHNLADNTGVIVRLTLPLV</sequence>
<dbReference type="Gene3D" id="3.30.565.10">
    <property type="entry name" value="Histidine kinase-like ATPase, C-terminal domain"/>
    <property type="match status" value="1"/>
</dbReference>
<evidence type="ECO:0000259" key="11">
    <source>
        <dbReference type="PROSITE" id="PS50109"/>
    </source>
</evidence>
<keyword evidence="8 10" id="KW-1133">Transmembrane helix</keyword>
<comment type="catalytic activity">
    <reaction evidence="1">
        <text>ATP + protein L-histidine = ADP + protein N-phospho-L-histidine.</text>
        <dbReference type="EC" id="2.7.13.3"/>
    </reaction>
</comment>
<evidence type="ECO:0000256" key="8">
    <source>
        <dbReference type="ARBA" id="ARBA00022989"/>
    </source>
</evidence>
<evidence type="ECO:0000259" key="12">
    <source>
        <dbReference type="PROSITE" id="PS50885"/>
    </source>
</evidence>
<evidence type="ECO:0000256" key="3">
    <source>
        <dbReference type="ARBA" id="ARBA00012438"/>
    </source>
</evidence>
<keyword evidence="9" id="KW-0902">Two-component regulatory system</keyword>
<dbReference type="RefSeq" id="WP_343847482.1">
    <property type="nucleotide sequence ID" value="NZ_BAAAEI010000031.1"/>
</dbReference>
<gene>
    <name evidence="13" type="primary">pdsS</name>
    <name evidence="13" type="ORF">GCM10009092_43390</name>
</gene>
<dbReference type="SMART" id="SM00388">
    <property type="entry name" value="HisKA"/>
    <property type="match status" value="1"/>
</dbReference>
<keyword evidence="4" id="KW-0597">Phosphoprotein</keyword>
<dbReference type="PANTHER" id="PTHR45436">
    <property type="entry name" value="SENSOR HISTIDINE KINASE YKOH"/>
    <property type="match status" value="1"/>
</dbReference>
<dbReference type="Gene3D" id="1.10.287.130">
    <property type="match status" value="1"/>
</dbReference>
<dbReference type="InterPro" id="IPR005467">
    <property type="entry name" value="His_kinase_dom"/>
</dbReference>
<reference evidence="13 14" key="1">
    <citation type="journal article" date="2019" name="Int. J. Syst. Evol. Microbiol.">
        <title>The Global Catalogue of Microorganisms (GCM) 10K type strain sequencing project: providing services to taxonomists for standard genome sequencing and annotation.</title>
        <authorList>
            <consortium name="The Broad Institute Genomics Platform"/>
            <consortium name="The Broad Institute Genome Sequencing Center for Infectious Disease"/>
            <person name="Wu L."/>
            <person name="Ma J."/>
        </authorList>
    </citation>
    <scope>NUCLEOTIDE SEQUENCE [LARGE SCALE GENOMIC DNA]</scope>
    <source>
        <strain evidence="13 14">JCM 13378</strain>
    </source>
</reference>
<dbReference type="Proteomes" id="UP001501757">
    <property type="component" value="Unassembled WGS sequence"/>
</dbReference>
<dbReference type="SUPFAM" id="SSF55874">
    <property type="entry name" value="ATPase domain of HSP90 chaperone/DNA topoisomerase II/histidine kinase"/>
    <property type="match status" value="1"/>
</dbReference>
<evidence type="ECO:0000256" key="7">
    <source>
        <dbReference type="ARBA" id="ARBA00022777"/>
    </source>
</evidence>
<proteinExistence type="predicted"/>
<evidence type="ECO:0000256" key="1">
    <source>
        <dbReference type="ARBA" id="ARBA00000085"/>
    </source>
</evidence>
<evidence type="ECO:0000256" key="9">
    <source>
        <dbReference type="ARBA" id="ARBA00023012"/>
    </source>
</evidence>
<evidence type="ECO:0000313" key="13">
    <source>
        <dbReference type="EMBL" id="GAA0374480.1"/>
    </source>
</evidence>
<dbReference type="InterPro" id="IPR036097">
    <property type="entry name" value="HisK_dim/P_sf"/>
</dbReference>
<feature type="transmembrane region" description="Helical" evidence="10">
    <location>
        <begin position="422"/>
        <end position="442"/>
    </location>
</feature>
<dbReference type="PROSITE" id="PS50885">
    <property type="entry name" value="HAMP"/>
    <property type="match status" value="1"/>
</dbReference>
<organism evidence="13 14">
    <name type="scientific">Bowmanella denitrificans</name>
    <dbReference type="NCBI Taxonomy" id="366582"/>
    <lineage>
        <taxon>Bacteria</taxon>
        <taxon>Pseudomonadati</taxon>
        <taxon>Pseudomonadota</taxon>
        <taxon>Gammaproteobacteria</taxon>
        <taxon>Alteromonadales</taxon>
        <taxon>Alteromonadaceae</taxon>
        <taxon>Bowmanella</taxon>
    </lineage>
</organism>
<dbReference type="SUPFAM" id="SSF49344">
    <property type="entry name" value="CBD9-like"/>
    <property type="match status" value="1"/>
</dbReference>
<evidence type="ECO:0000256" key="2">
    <source>
        <dbReference type="ARBA" id="ARBA00004370"/>
    </source>
</evidence>
<keyword evidence="6 10" id="KW-0812">Transmembrane</keyword>
<keyword evidence="10" id="KW-0472">Membrane</keyword>
<dbReference type="EC" id="2.7.13.3" evidence="3"/>
<evidence type="ECO:0000256" key="4">
    <source>
        <dbReference type="ARBA" id="ARBA00022553"/>
    </source>
</evidence>
<accession>A0ABN0XW87</accession>
<dbReference type="Gene3D" id="6.10.340.10">
    <property type="match status" value="1"/>
</dbReference>
<dbReference type="InterPro" id="IPR036890">
    <property type="entry name" value="HATPase_C_sf"/>
</dbReference>
<dbReference type="CDD" id="cd09622">
    <property type="entry name" value="CBM9_like_HisKa"/>
    <property type="match status" value="1"/>
</dbReference>
<name>A0ABN0XW87_9ALTE</name>
<dbReference type="NCBIfam" id="TIGR03785">
    <property type="entry name" value="marine_sort_HK"/>
    <property type="match status" value="1"/>
</dbReference>
<dbReference type="EMBL" id="BAAAEI010000031">
    <property type="protein sequence ID" value="GAA0374480.1"/>
    <property type="molecule type" value="Genomic_DNA"/>
</dbReference>
<dbReference type="PANTHER" id="PTHR45436:SF5">
    <property type="entry name" value="SENSOR HISTIDINE KINASE TRCS"/>
    <property type="match status" value="1"/>
</dbReference>
<dbReference type="CDD" id="cd00082">
    <property type="entry name" value="HisKA"/>
    <property type="match status" value="1"/>
</dbReference>
<dbReference type="InterPro" id="IPR022510">
    <property type="entry name" value="Sortase_His-kinase"/>
</dbReference>
<comment type="caution">
    <text evidence="13">The sequence shown here is derived from an EMBL/GenBank/DDBJ whole genome shotgun (WGS) entry which is preliminary data.</text>
</comment>
<comment type="subcellular location">
    <subcellularLocation>
        <location evidence="2">Membrane</location>
    </subcellularLocation>
</comment>
<dbReference type="InterPro" id="IPR003594">
    <property type="entry name" value="HATPase_dom"/>
</dbReference>
<dbReference type="GO" id="GO:0016301">
    <property type="term" value="F:kinase activity"/>
    <property type="evidence" value="ECO:0007669"/>
    <property type="project" value="UniProtKB-KW"/>
</dbReference>
<dbReference type="SMART" id="SM00387">
    <property type="entry name" value="HATPase_c"/>
    <property type="match status" value="1"/>
</dbReference>
<evidence type="ECO:0000256" key="6">
    <source>
        <dbReference type="ARBA" id="ARBA00022692"/>
    </source>
</evidence>
<dbReference type="Pfam" id="PF00512">
    <property type="entry name" value="HisKA"/>
    <property type="match status" value="1"/>
</dbReference>
<feature type="domain" description="Histidine kinase" evidence="11">
    <location>
        <begin position="505"/>
        <end position="720"/>
    </location>
</feature>
<dbReference type="Pfam" id="PF02518">
    <property type="entry name" value="HATPase_c"/>
    <property type="match status" value="1"/>
</dbReference>